<accession>A0A645G731</accession>
<organism evidence="1">
    <name type="scientific">bioreactor metagenome</name>
    <dbReference type="NCBI Taxonomy" id="1076179"/>
    <lineage>
        <taxon>unclassified sequences</taxon>
        <taxon>metagenomes</taxon>
        <taxon>ecological metagenomes</taxon>
    </lineage>
</organism>
<protein>
    <submittedName>
        <fullName evidence="1">Uncharacterized protein</fullName>
    </submittedName>
</protein>
<evidence type="ECO:0000313" key="1">
    <source>
        <dbReference type="EMBL" id="MPN22697.1"/>
    </source>
</evidence>
<name>A0A645G731_9ZZZZ</name>
<sequence length="96" mass="10415">MIPEDEHVAIRRKLACAELDEVRKRVRVYHGALANICVERFQTALFDAEPLVGVALDDLVLPVGGAACLQNDVDVAAKCGVHHLFQIGGRHAALAF</sequence>
<proteinExistence type="predicted"/>
<dbReference type="EMBL" id="VSSQ01070990">
    <property type="protein sequence ID" value="MPN22697.1"/>
    <property type="molecule type" value="Genomic_DNA"/>
</dbReference>
<comment type="caution">
    <text evidence="1">The sequence shown here is derived from an EMBL/GenBank/DDBJ whole genome shotgun (WGS) entry which is preliminary data.</text>
</comment>
<gene>
    <name evidence="1" type="ORF">SDC9_170080</name>
</gene>
<reference evidence="1" key="1">
    <citation type="submission" date="2019-08" db="EMBL/GenBank/DDBJ databases">
        <authorList>
            <person name="Kucharzyk K."/>
            <person name="Murdoch R.W."/>
            <person name="Higgins S."/>
            <person name="Loffler F."/>
        </authorList>
    </citation>
    <scope>NUCLEOTIDE SEQUENCE</scope>
</reference>
<dbReference type="AlphaFoldDB" id="A0A645G731"/>